<dbReference type="Gene3D" id="1.10.150.240">
    <property type="entry name" value="Putative phosphatase, domain 2"/>
    <property type="match status" value="1"/>
</dbReference>
<dbReference type="Pfam" id="PF13419">
    <property type="entry name" value="HAD_2"/>
    <property type="match status" value="1"/>
</dbReference>
<dbReference type="InterPro" id="IPR023214">
    <property type="entry name" value="HAD_sf"/>
</dbReference>
<dbReference type="InterPro" id="IPR023198">
    <property type="entry name" value="PGP-like_dom2"/>
</dbReference>
<proteinExistence type="predicted"/>
<keyword evidence="2" id="KW-1185">Reference proteome</keyword>
<comment type="caution">
    <text evidence="1">The sequence shown here is derived from an EMBL/GenBank/DDBJ whole genome shotgun (WGS) entry which is preliminary data.</text>
</comment>
<sequence length="202" mass="20889">MREDLAVGFDLDMTLIDPRPGMVAAMNALAAESGLALDGERFAAALGPPLDVVFRGFEAPEERIPGLVSRFRALYPDVVVPATVPMPGAADALAAVKALGGVNLVVTGKFEPNAILHVKTFDWPVDVVAGGRWAEAKGGVLREHGARVFVGDHEGDVLGAKAAGAIAVGVPTGPCDADSLRAAGADVVLSDLTEFPAWLRSL</sequence>
<dbReference type="PANTHER" id="PTHR43434:SF20">
    <property type="entry name" value="5'-NUCLEOTIDASE"/>
    <property type="match status" value="1"/>
</dbReference>
<evidence type="ECO:0000313" key="1">
    <source>
        <dbReference type="EMBL" id="GGS15690.1"/>
    </source>
</evidence>
<dbReference type="PANTHER" id="PTHR43434">
    <property type="entry name" value="PHOSPHOGLYCOLATE PHOSPHATASE"/>
    <property type="match status" value="1"/>
</dbReference>
<accession>A0A918G348</accession>
<gene>
    <name evidence="1" type="primary">gph</name>
    <name evidence="1" type="ORF">GCM10010171_04730</name>
</gene>
<dbReference type="GO" id="GO:0005829">
    <property type="term" value="C:cytosol"/>
    <property type="evidence" value="ECO:0007669"/>
    <property type="project" value="TreeGrafter"/>
</dbReference>
<dbReference type="InterPro" id="IPR050155">
    <property type="entry name" value="HAD-like_hydrolase_sf"/>
</dbReference>
<protein>
    <submittedName>
        <fullName evidence="1">Hydrolase</fullName>
    </submittedName>
</protein>
<dbReference type="EMBL" id="BMRB01000001">
    <property type="protein sequence ID" value="GGS15690.1"/>
    <property type="molecule type" value="Genomic_DNA"/>
</dbReference>
<dbReference type="InterPro" id="IPR036412">
    <property type="entry name" value="HAD-like_sf"/>
</dbReference>
<keyword evidence="1" id="KW-0378">Hydrolase</keyword>
<dbReference type="InterPro" id="IPR041492">
    <property type="entry name" value="HAD_2"/>
</dbReference>
<reference evidence="1" key="2">
    <citation type="submission" date="2020-09" db="EMBL/GenBank/DDBJ databases">
        <authorList>
            <person name="Sun Q."/>
            <person name="Ohkuma M."/>
        </authorList>
    </citation>
    <scope>NUCLEOTIDE SEQUENCE</scope>
    <source>
        <strain evidence="1">JCM 3276</strain>
    </source>
</reference>
<evidence type="ECO:0000313" key="2">
    <source>
        <dbReference type="Proteomes" id="UP000660680"/>
    </source>
</evidence>
<dbReference type="Proteomes" id="UP000660680">
    <property type="component" value="Unassembled WGS sequence"/>
</dbReference>
<dbReference type="AlphaFoldDB" id="A0A918G348"/>
<organism evidence="1 2">
    <name type="scientific">Actinokineospora fastidiosa</name>
    <dbReference type="NCBI Taxonomy" id="1816"/>
    <lineage>
        <taxon>Bacteria</taxon>
        <taxon>Bacillati</taxon>
        <taxon>Actinomycetota</taxon>
        <taxon>Actinomycetes</taxon>
        <taxon>Pseudonocardiales</taxon>
        <taxon>Pseudonocardiaceae</taxon>
        <taxon>Actinokineospora</taxon>
    </lineage>
</organism>
<dbReference type="Gene3D" id="3.40.50.1000">
    <property type="entry name" value="HAD superfamily/HAD-like"/>
    <property type="match status" value="1"/>
</dbReference>
<reference evidence="1" key="1">
    <citation type="journal article" date="2014" name="Int. J. Syst. Evol. Microbiol.">
        <title>Complete genome sequence of Corynebacterium casei LMG S-19264T (=DSM 44701T), isolated from a smear-ripened cheese.</title>
        <authorList>
            <consortium name="US DOE Joint Genome Institute (JGI-PGF)"/>
            <person name="Walter F."/>
            <person name="Albersmeier A."/>
            <person name="Kalinowski J."/>
            <person name="Ruckert C."/>
        </authorList>
    </citation>
    <scope>NUCLEOTIDE SEQUENCE</scope>
    <source>
        <strain evidence="1">JCM 3276</strain>
    </source>
</reference>
<name>A0A918G348_9PSEU</name>
<dbReference type="SUPFAM" id="SSF56784">
    <property type="entry name" value="HAD-like"/>
    <property type="match status" value="1"/>
</dbReference>
<dbReference type="GO" id="GO:0016787">
    <property type="term" value="F:hydrolase activity"/>
    <property type="evidence" value="ECO:0007669"/>
    <property type="project" value="UniProtKB-KW"/>
</dbReference>
<dbReference type="GO" id="GO:0004713">
    <property type="term" value="F:protein tyrosine kinase activity"/>
    <property type="evidence" value="ECO:0007669"/>
    <property type="project" value="TreeGrafter"/>
</dbReference>